<reference evidence="2 3" key="1">
    <citation type="submission" date="2021-06" db="EMBL/GenBank/DDBJ databases">
        <authorList>
            <person name="Palmer J.M."/>
        </authorList>
    </citation>
    <scope>NUCLEOTIDE SEQUENCE [LARGE SCALE GENOMIC DNA]</scope>
    <source>
        <strain evidence="3">if_2019</strain>
        <tissue evidence="2">Muscle</tissue>
    </source>
</reference>
<organism evidence="2 3">
    <name type="scientific">Ilyodon furcidens</name>
    <name type="common">goldbreast splitfin</name>
    <dbReference type="NCBI Taxonomy" id="33524"/>
    <lineage>
        <taxon>Eukaryota</taxon>
        <taxon>Metazoa</taxon>
        <taxon>Chordata</taxon>
        <taxon>Craniata</taxon>
        <taxon>Vertebrata</taxon>
        <taxon>Euteleostomi</taxon>
        <taxon>Actinopterygii</taxon>
        <taxon>Neopterygii</taxon>
        <taxon>Teleostei</taxon>
        <taxon>Neoteleostei</taxon>
        <taxon>Acanthomorphata</taxon>
        <taxon>Ovalentaria</taxon>
        <taxon>Atherinomorphae</taxon>
        <taxon>Cyprinodontiformes</taxon>
        <taxon>Goodeidae</taxon>
        <taxon>Ilyodon</taxon>
    </lineage>
</organism>
<comment type="caution">
    <text evidence="2">The sequence shown here is derived from an EMBL/GenBank/DDBJ whole genome shotgun (WGS) entry which is preliminary data.</text>
</comment>
<protein>
    <submittedName>
        <fullName evidence="2">Uncharacterized protein</fullName>
    </submittedName>
</protein>
<accession>A0ABV0UHV2</accession>
<evidence type="ECO:0000313" key="3">
    <source>
        <dbReference type="Proteomes" id="UP001482620"/>
    </source>
</evidence>
<feature type="compositionally biased region" description="Polar residues" evidence="1">
    <location>
        <begin position="89"/>
        <end position="98"/>
    </location>
</feature>
<evidence type="ECO:0000313" key="2">
    <source>
        <dbReference type="EMBL" id="MEQ2244789.1"/>
    </source>
</evidence>
<gene>
    <name evidence="2" type="ORF">ILYODFUR_020748</name>
</gene>
<dbReference type="Proteomes" id="UP001482620">
    <property type="component" value="Unassembled WGS sequence"/>
</dbReference>
<evidence type="ECO:0000256" key="1">
    <source>
        <dbReference type="SAM" id="MobiDB-lite"/>
    </source>
</evidence>
<proteinExistence type="predicted"/>
<sequence>MSWTRTRSRLKHRSVFSQLSAFSSLWEPSTSRSTLTAFPNLLPLPPCLSTLQPRTPTPGKKNKKEPSTQHNHPSCQPQPPWRYSPSLDKPSSPSEAPSVNSITLFAPAFPICLIILLSSPTHKNQTPRPHLSAYLCFNKPV</sequence>
<keyword evidence="3" id="KW-1185">Reference proteome</keyword>
<feature type="region of interest" description="Disordered" evidence="1">
    <location>
        <begin position="46"/>
        <end position="98"/>
    </location>
</feature>
<name>A0ABV0UHV2_9TELE</name>
<dbReference type="EMBL" id="JAHRIQ010071673">
    <property type="protein sequence ID" value="MEQ2244789.1"/>
    <property type="molecule type" value="Genomic_DNA"/>
</dbReference>